<dbReference type="OrthoDB" id="16679at2759"/>
<evidence type="ECO:0000256" key="4">
    <source>
        <dbReference type="ARBA" id="ARBA00022824"/>
    </source>
</evidence>
<evidence type="ECO:0000256" key="1">
    <source>
        <dbReference type="ARBA" id="ARBA00004389"/>
    </source>
</evidence>
<evidence type="ECO:0000256" key="7">
    <source>
        <dbReference type="SAM" id="Phobius"/>
    </source>
</evidence>
<gene>
    <name evidence="9" type="primary">Aste57867_10511</name>
    <name evidence="8" type="ORF">As57867_010471</name>
    <name evidence="9" type="ORF">ASTE57867_10511</name>
</gene>
<reference evidence="9 10" key="1">
    <citation type="submission" date="2019-03" db="EMBL/GenBank/DDBJ databases">
        <authorList>
            <person name="Gaulin E."/>
            <person name="Dumas B."/>
        </authorList>
    </citation>
    <scope>NUCLEOTIDE SEQUENCE [LARGE SCALE GENOMIC DNA]</scope>
    <source>
        <strain evidence="9">CBS 568.67</strain>
    </source>
</reference>
<dbReference type="Proteomes" id="UP000332933">
    <property type="component" value="Unassembled WGS sequence"/>
</dbReference>
<feature type="transmembrane region" description="Helical" evidence="7">
    <location>
        <begin position="44"/>
        <end position="62"/>
    </location>
</feature>
<sequence length="70" mass="7640">MSNASTPAKLRLRNEKHLNNITKRGKVPTSARVTHEEGYKVGPVLMGFLFFLVVGSAILEVLRGSQFGGL</sequence>
<dbReference type="GO" id="GO:0030968">
    <property type="term" value="P:endoplasmic reticulum unfolded protein response"/>
    <property type="evidence" value="ECO:0007669"/>
    <property type="project" value="TreeGrafter"/>
</dbReference>
<keyword evidence="6 7" id="KW-0472">Membrane</keyword>
<name>A0A485KRK7_9STRA</name>
<evidence type="ECO:0000256" key="5">
    <source>
        <dbReference type="ARBA" id="ARBA00022989"/>
    </source>
</evidence>
<keyword evidence="5 7" id="KW-1133">Transmembrane helix</keyword>
<keyword evidence="4" id="KW-0256">Endoplasmic reticulum</keyword>
<keyword evidence="3 7" id="KW-0812">Transmembrane</keyword>
<evidence type="ECO:0000256" key="6">
    <source>
        <dbReference type="ARBA" id="ARBA00023136"/>
    </source>
</evidence>
<dbReference type="AlphaFoldDB" id="A0A485KRK7"/>
<comment type="similarity">
    <text evidence="2">Belongs to the RAMP4 family.</text>
</comment>
<dbReference type="EMBL" id="CAADRA010005234">
    <property type="protein sequence ID" value="VFT87384.1"/>
    <property type="molecule type" value="Genomic_DNA"/>
</dbReference>
<accession>A0A485KRK7</accession>
<evidence type="ECO:0000256" key="2">
    <source>
        <dbReference type="ARBA" id="ARBA00005500"/>
    </source>
</evidence>
<dbReference type="PANTHER" id="PTHR15601">
    <property type="entry name" value="STRESS ASSOCIATED ENDOPLASMIC RETICULUM PROTEIN SERP1/RAMP4"/>
    <property type="match status" value="1"/>
</dbReference>
<organism evidence="9 10">
    <name type="scientific">Aphanomyces stellatus</name>
    <dbReference type="NCBI Taxonomy" id="120398"/>
    <lineage>
        <taxon>Eukaryota</taxon>
        <taxon>Sar</taxon>
        <taxon>Stramenopiles</taxon>
        <taxon>Oomycota</taxon>
        <taxon>Saprolegniomycetes</taxon>
        <taxon>Saprolegniales</taxon>
        <taxon>Verrucalvaceae</taxon>
        <taxon>Aphanomyces</taxon>
    </lineage>
</organism>
<dbReference type="PANTHER" id="PTHR15601:SF0">
    <property type="entry name" value="GEO09675P1"/>
    <property type="match status" value="1"/>
</dbReference>
<dbReference type="InterPro" id="IPR010580">
    <property type="entry name" value="ER_stress-assoc"/>
</dbReference>
<dbReference type="GO" id="GO:0005789">
    <property type="term" value="C:endoplasmic reticulum membrane"/>
    <property type="evidence" value="ECO:0007669"/>
    <property type="project" value="UniProtKB-SubCell"/>
</dbReference>
<reference evidence="8" key="2">
    <citation type="submission" date="2019-06" db="EMBL/GenBank/DDBJ databases">
        <title>Genomics analysis of Aphanomyces spp. identifies a new class of oomycete effector associated with host adaptation.</title>
        <authorList>
            <person name="Gaulin E."/>
        </authorList>
    </citation>
    <scope>NUCLEOTIDE SEQUENCE</scope>
    <source>
        <strain evidence="8">CBS 578.67</strain>
    </source>
</reference>
<dbReference type="Pfam" id="PF06624">
    <property type="entry name" value="RAMP4"/>
    <property type="match status" value="1"/>
</dbReference>
<keyword evidence="10" id="KW-1185">Reference proteome</keyword>
<dbReference type="EMBL" id="VJMH01005213">
    <property type="protein sequence ID" value="KAF0698887.1"/>
    <property type="molecule type" value="Genomic_DNA"/>
</dbReference>
<comment type="subcellular location">
    <subcellularLocation>
        <location evidence="1">Endoplasmic reticulum membrane</location>
        <topology evidence="1">Single-pass membrane protein</topology>
    </subcellularLocation>
</comment>
<protein>
    <submittedName>
        <fullName evidence="9">Aste57867_10511 protein</fullName>
    </submittedName>
</protein>
<evidence type="ECO:0000313" key="8">
    <source>
        <dbReference type="EMBL" id="KAF0698887.1"/>
    </source>
</evidence>
<evidence type="ECO:0000313" key="10">
    <source>
        <dbReference type="Proteomes" id="UP000332933"/>
    </source>
</evidence>
<evidence type="ECO:0000313" key="9">
    <source>
        <dbReference type="EMBL" id="VFT87384.1"/>
    </source>
</evidence>
<evidence type="ECO:0000256" key="3">
    <source>
        <dbReference type="ARBA" id="ARBA00022692"/>
    </source>
</evidence>
<proteinExistence type="inferred from homology"/>